<dbReference type="OrthoDB" id="1147123at2"/>
<evidence type="ECO:0000313" key="2">
    <source>
        <dbReference type="Proteomes" id="UP000321945"/>
    </source>
</evidence>
<dbReference type="RefSeq" id="WP_111816229.1">
    <property type="nucleotide sequence ID" value="NZ_CBCRZQ010000006.1"/>
</dbReference>
<dbReference type="AlphaFoldDB" id="A0A5C6YNT8"/>
<proteinExistence type="predicted"/>
<organism evidence="1 2">
    <name type="scientific">Aequorivita lipolytica</name>
    <dbReference type="NCBI Taxonomy" id="153267"/>
    <lineage>
        <taxon>Bacteria</taxon>
        <taxon>Pseudomonadati</taxon>
        <taxon>Bacteroidota</taxon>
        <taxon>Flavobacteriia</taxon>
        <taxon>Flavobacteriales</taxon>
        <taxon>Flavobacteriaceae</taxon>
        <taxon>Aequorivita</taxon>
    </lineage>
</organism>
<gene>
    <name evidence="1" type="ORF">ESV24_10560</name>
</gene>
<protein>
    <submittedName>
        <fullName evidence="1">Uncharacterized protein</fullName>
    </submittedName>
</protein>
<comment type="caution">
    <text evidence="1">The sequence shown here is derived from an EMBL/GenBank/DDBJ whole genome shotgun (WGS) entry which is preliminary data.</text>
</comment>
<dbReference type="Proteomes" id="UP000321945">
    <property type="component" value="Unassembled WGS sequence"/>
</dbReference>
<sequence>MKINFPIHIIIFLIFNLSFNSCEAQKIDKSQSLIQTSWDQYNLKGMVKMLVTTFDRDYSDTLPKITIAKYEYHNNLEYLEGAATGKFLFNKYGFLDKKYRRYNDSLFLTKLLGSNRDKDIVIFELDSLDYFTKNKILGRKYLPPIFNPNEVCVNRKYIMEKDLKKPDPEYLFETFKYEIDKNKILEESYFLSTNLISEMDESQAKQHLHKRIVNEYNLERQITTQRVFFDENIFRSIPIFHIKTDISNKAKVIYKYKYDTEQRITEVELLVNESKIWQENYFYKNNEKRPYKLDRYIQSEGTSGWFLTDNATEWYNEFGDITKAVDIDDSANAIRTRFYDYRYDEHNNWIECSMYLEGSAEKTEKPTIVAHRTITYYSESEQIEKEN</sequence>
<dbReference type="EMBL" id="VORU01000008">
    <property type="protein sequence ID" value="TXD68885.1"/>
    <property type="molecule type" value="Genomic_DNA"/>
</dbReference>
<keyword evidence="2" id="KW-1185">Reference proteome</keyword>
<evidence type="ECO:0000313" key="1">
    <source>
        <dbReference type="EMBL" id="TXD68885.1"/>
    </source>
</evidence>
<accession>A0A5C6YNT8</accession>
<reference evidence="1 2" key="1">
    <citation type="submission" date="2019-08" db="EMBL/GenBank/DDBJ databases">
        <title>Genome of Aequorivita lipolytica Y10-2 (type strain).</title>
        <authorList>
            <person name="Bowman J.P."/>
        </authorList>
    </citation>
    <scope>NUCLEOTIDE SEQUENCE [LARGE SCALE GENOMIC DNA]</scope>
    <source>
        <strain evidence="1 2">Y10-2</strain>
    </source>
</reference>
<name>A0A5C6YNT8_9FLAO</name>